<dbReference type="NCBIfam" id="TIGR02913">
    <property type="entry name" value="HAF_rpt"/>
    <property type="match status" value="1"/>
</dbReference>
<organism evidence="1 2">
    <name type="scientific">Actinokineospora cianjurensis</name>
    <dbReference type="NCBI Taxonomy" id="585224"/>
    <lineage>
        <taxon>Bacteria</taxon>
        <taxon>Bacillati</taxon>
        <taxon>Actinomycetota</taxon>
        <taxon>Actinomycetes</taxon>
        <taxon>Pseudonocardiales</taxon>
        <taxon>Pseudonocardiaceae</taxon>
        <taxon>Actinokineospora</taxon>
    </lineage>
</organism>
<comment type="caution">
    <text evidence="1">The sequence shown here is derived from an EMBL/GenBank/DDBJ whole genome shotgun (WGS) entry which is preliminary data.</text>
</comment>
<dbReference type="Proteomes" id="UP000282454">
    <property type="component" value="Unassembled WGS sequence"/>
</dbReference>
<dbReference type="OrthoDB" id="4310309at2"/>
<dbReference type="AlphaFoldDB" id="A0A421AVT6"/>
<reference evidence="1 2" key="1">
    <citation type="submission" date="2018-10" db="EMBL/GenBank/DDBJ databases">
        <title>Genomic Encyclopedia of Archaeal and Bacterial Type Strains, Phase II (KMG-II): from individual species to whole genera.</title>
        <authorList>
            <person name="Goeker M."/>
        </authorList>
    </citation>
    <scope>NUCLEOTIDE SEQUENCE [LARGE SCALE GENOMIC DNA]</scope>
    <source>
        <strain evidence="1 2">DSM 45657</strain>
    </source>
</reference>
<evidence type="ECO:0000313" key="1">
    <source>
        <dbReference type="EMBL" id="RLK53850.1"/>
    </source>
</evidence>
<keyword evidence="2" id="KW-1185">Reference proteome</keyword>
<dbReference type="InterPro" id="IPR014262">
    <property type="entry name" value="HAF_rpt"/>
</dbReference>
<dbReference type="RefSeq" id="WP_121394798.1">
    <property type="nucleotide sequence ID" value="NZ_RCDD01000010.1"/>
</dbReference>
<accession>A0A421AVT6</accession>
<evidence type="ECO:0000313" key="2">
    <source>
        <dbReference type="Proteomes" id="UP000282454"/>
    </source>
</evidence>
<dbReference type="EMBL" id="RCDD01000010">
    <property type="protein sequence ID" value="RLK53850.1"/>
    <property type="molecule type" value="Genomic_DNA"/>
</dbReference>
<sequence length="375" mass="38098">MKRKQAVVGVVLVGFVAPFLGLAAAEGAVRSPLLSDAVLPLPPGYTSASVIDLNDRGDVIAGGYGTGPQQALLWQGGAVSVLGPGSPTGLNNRGQVVGTEYVSSTSGTYEQTPKLWQDGTTQVLNGPSKSYVITGDITDSGIVPITYPNSNQGYHMENIGLWQNGSFARLGAPTSGPHVSLPVVTENGTAAGSFLPMFGTGPYAFRCVARQCTRLPTGGSGEVRVVAANDSGTVVGNQGNTGYRWVGDQVLALPALPGATTATVSSNRRAINANGDIVGASGGRATLWRDGVAIELGSPGGGASAAVAVNDLGDVVGWSETPLGQSRAFLWRAGKSYDLGTAGQASVTPVAINNTGTILGAAGPIPVTWTVKLPR</sequence>
<protein>
    <submittedName>
        <fullName evidence="1">Putative HAF family extracellular repeat protein</fullName>
    </submittedName>
</protein>
<name>A0A421AVT6_9PSEU</name>
<proteinExistence type="predicted"/>
<gene>
    <name evidence="1" type="ORF">CLV68_6514</name>
</gene>